<protein>
    <recommendedName>
        <fullName evidence="4">Pilus biogenesis CpaD protein (Pilus_cpaD)</fullName>
    </recommendedName>
</protein>
<evidence type="ECO:0000313" key="2">
    <source>
        <dbReference type="EMBL" id="SMX23494.1"/>
    </source>
</evidence>
<dbReference type="EMBL" id="FXXQ01000004">
    <property type="protein sequence ID" value="SMX23494.1"/>
    <property type="molecule type" value="Genomic_DNA"/>
</dbReference>
<feature type="chain" id="PRO_5012104814" description="Pilus biogenesis CpaD protein (Pilus_cpaD)" evidence="1">
    <location>
        <begin position="20"/>
        <end position="146"/>
    </location>
</feature>
<evidence type="ECO:0000313" key="3">
    <source>
        <dbReference type="Proteomes" id="UP000201838"/>
    </source>
</evidence>
<proteinExistence type="predicted"/>
<dbReference type="Proteomes" id="UP000201838">
    <property type="component" value="Unassembled WGS sequence"/>
</dbReference>
<sequence length="146" mass="15677">MMKKMLLLLGVAVALSACAQPQGVGLGPMGSDVSDLPQNTRTEFEMAGLTPLPIYRFSFAAAATPADALNAGGNRLRQAEQNLEIVQESRTYFMRQVELNDNIYVVSEGDAPVASLVSVIRARTGCLVDPRPLRSEDAAVYTLDCS</sequence>
<feature type="signal peptide" evidence="1">
    <location>
        <begin position="1"/>
        <end position="19"/>
    </location>
</feature>
<gene>
    <name evidence="2" type="ORF">BOA8489_01603</name>
</gene>
<name>A0A238J0R2_9RHOB</name>
<accession>A0A238J0R2</accession>
<evidence type="ECO:0000256" key="1">
    <source>
        <dbReference type="SAM" id="SignalP"/>
    </source>
</evidence>
<dbReference type="AlphaFoldDB" id="A0A238J0R2"/>
<reference evidence="2 3" key="1">
    <citation type="submission" date="2017-05" db="EMBL/GenBank/DDBJ databases">
        <authorList>
            <person name="Song R."/>
            <person name="Chenine A.L."/>
            <person name="Ruprecht R.M."/>
        </authorList>
    </citation>
    <scope>NUCLEOTIDE SEQUENCE [LARGE SCALE GENOMIC DNA]</scope>
    <source>
        <strain evidence="2 3">CECT 8489</strain>
    </source>
</reference>
<dbReference type="PROSITE" id="PS51257">
    <property type="entry name" value="PROKAR_LIPOPROTEIN"/>
    <property type="match status" value="1"/>
</dbReference>
<dbReference type="RefSeq" id="WP_093973473.1">
    <property type="nucleotide sequence ID" value="NZ_FXXQ01000004.1"/>
</dbReference>
<keyword evidence="3" id="KW-1185">Reference proteome</keyword>
<evidence type="ECO:0008006" key="4">
    <source>
        <dbReference type="Google" id="ProtNLM"/>
    </source>
</evidence>
<keyword evidence="1" id="KW-0732">Signal</keyword>
<organism evidence="2 3">
    <name type="scientific">Boseongicola aestuarii</name>
    <dbReference type="NCBI Taxonomy" id="1470561"/>
    <lineage>
        <taxon>Bacteria</taxon>
        <taxon>Pseudomonadati</taxon>
        <taxon>Pseudomonadota</taxon>
        <taxon>Alphaproteobacteria</taxon>
        <taxon>Rhodobacterales</taxon>
        <taxon>Paracoccaceae</taxon>
        <taxon>Boseongicola</taxon>
    </lineage>
</organism>